<dbReference type="Gene3D" id="1.10.287.130">
    <property type="match status" value="1"/>
</dbReference>
<dbReference type="PANTHER" id="PTHR45528">
    <property type="entry name" value="SENSOR HISTIDINE KINASE CPXA"/>
    <property type="match status" value="1"/>
</dbReference>
<dbReference type="EC" id="2.7.13.3" evidence="3"/>
<dbReference type="RefSeq" id="WP_409588402.1">
    <property type="nucleotide sequence ID" value="NZ_CAKMTZ010000046.1"/>
</dbReference>
<keyword evidence="13 14" id="KW-0472">Membrane</keyword>
<dbReference type="InterPro" id="IPR003661">
    <property type="entry name" value="HisK_dim/P_dom"/>
</dbReference>
<evidence type="ECO:0000256" key="8">
    <source>
        <dbReference type="ARBA" id="ARBA00022741"/>
    </source>
</evidence>
<feature type="domain" description="HAMP" evidence="16">
    <location>
        <begin position="196"/>
        <end position="249"/>
    </location>
</feature>
<keyword evidence="6 17" id="KW-0808">Transferase</keyword>
<dbReference type="SMART" id="SM00388">
    <property type="entry name" value="HisKA"/>
    <property type="match status" value="1"/>
</dbReference>
<feature type="transmembrane region" description="Helical" evidence="14">
    <location>
        <begin position="172"/>
        <end position="194"/>
    </location>
</feature>
<comment type="catalytic activity">
    <reaction evidence="1">
        <text>ATP + protein L-histidine = ADP + protein N-phospho-L-histidine.</text>
        <dbReference type="EC" id="2.7.13.3"/>
    </reaction>
</comment>
<keyword evidence="5" id="KW-0597">Phosphoprotein</keyword>
<comment type="caution">
    <text evidence="17">The sequence shown here is derived from an EMBL/GenBank/DDBJ whole genome shotgun (WGS) entry which is preliminary data.</text>
</comment>
<feature type="domain" description="Histidine kinase" evidence="15">
    <location>
        <begin position="264"/>
        <end position="463"/>
    </location>
</feature>
<dbReference type="GO" id="GO:0034220">
    <property type="term" value="P:monoatomic ion transmembrane transport"/>
    <property type="evidence" value="ECO:0007669"/>
    <property type="project" value="UniProtKB-KW"/>
</dbReference>
<dbReference type="SUPFAM" id="SSF47384">
    <property type="entry name" value="Homodimeric domain of signal transducing histidine kinase"/>
    <property type="match status" value="1"/>
</dbReference>
<dbReference type="PROSITE" id="PS50885">
    <property type="entry name" value="HAMP"/>
    <property type="match status" value="1"/>
</dbReference>
<evidence type="ECO:0000256" key="10">
    <source>
        <dbReference type="ARBA" id="ARBA00022840"/>
    </source>
</evidence>
<keyword evidence="7 14" id="KW-0812">Transmembrane</keyword>
<dbReference type="AlphaFoldDB" id="A0AAU9QHY9"/>
<evidence type="ECO:0000256" key="6">
    <source>
        <dbReference type="ARBA" id="ARBA00022679"/>
    </source>
</evidence>
<evidence type="ECO:0000256" key="5">
    <source>
        <dbReference type="ARBA" id="ARBA00022553"/>
    </source>
</evidence>
<evidence type="ECO:0000256" key="13">
    <source>
        <dbReference type="ARBA" id="ARBA00023136"/>
    </source>
</evidence>
<evidence type="ECO:0000256" key="3">
    <source>
        <dbReference type="ARBA" id="ARBA00012438"/>
    </source>
</evidence>
<evidence type="ECO:0000256" key="9">
    <source>
        <dbReference type="ARBA" id="ARBA00022777"/>
    </source>
</evidence>
<keyword evidence="10" id="KW-0067">ATP-binding</keyword>
<dbReference type="InterPro" id="IPR036890">
    <property type="entry name" value="HATPase_C_sf"/>
</dbReference>
<keyword evidence="11 14" id="KW-1133">Transmembrane helix</keyword>
<dbReference type="PANTHER" id="PTHR45528:SF1">
    <property type="entry name" value="SENSOR HISTIDINE KINASE CPXA"/>
    <property type="match status" value="1"/>
</dbReference>
<proteinExistence type="predicted"/>
<dbReference type="InterPro" id="IPR050398">
    <property type="entry name" value="HssS/ArlS-like"/>
</dbReference>
<name>A0AAU9QHY9_9VIBR</name>
<accession>A0AAU9QHY9</accession>
<evidence type="ECO:0000256" key="1">
    <source>
        <dbReference type="ARBA" id="ARBA00000085"/>
    </source>
</evidence>
<protein>
    <recommendedName>
        <fullName evidence="3">histidine kinase</fullName>
        <ecNumber evidence="3">2.7.13.3</ecNumber>
    </recommendedName>
</protein>
<dbReference type="Proteomes" id="UP001295462">
    <property type="component" value="Unassembled WGS sequence"/>
</dbReference>
<dbReference type="Gene3D" id="6.10.340.10">
    <property type="match status" value="1"/>
</dbReference>
<dbReference type="GO" id="GO:0000155">
    <property type="term" value="F:phosphorelay sensor kinase activity"/>
    <property type="evidence" value="ECO:0007669"/>
    <property type="project" value="InterPro"/>
</dbReference>
<evidence type="ECO:0000256" key="4">
    <source>
        <dbReference type="ARBA" id="ARBA00022475"/>
    </source>
</evidence>
<keyword evidence="17" id="KW-0407">Ion channel</keyword>
<dbReference type="Gene3D" id="3.30.565.10">
    <property type="entry name" value="Histidine kinase-like ATPase, C-terminal domain"/>
    <property type="match status" value="1"/>
</dbReference>
<dbReference type="InterPro" id="IPR003660">
    <property type="entry name" value="HAMP_dom"/>
</dbReference>
<comment type="subcellular location">
    <subcellularLocation>
        <location evidence="2">Cell membrane</location>
        <topology evidence="2">Multi-pass membrane protein</topology>
    </subcellularLocation>
</comment>
<keyword evidence="8" id="KW-0547">Nucleotide-binding</keyword>
<dbReference type="GO" id="GO:0005524">
    <property type="term" value="F:ATP binding"/>
    <property type="evidence" value="ECO:0007669"/>
    <property type="project" value="UniProtKB-KW"/>
</dbReference>
<reference evidence="17" key="1">
    <citation type="submission" date="2022-01" db="EMBL/GenBank/DDBJ databases">
        <authorList>
            <person name="Lagorce A."/>
        </authorList>
    </citation>
    <scope>NUCLEOTIDE SEQUENCE</scope>
    <source>
        <strain evidence="17">Th15_F1_A12</strain>
    </source>
</reference>
<gene>
    <name evidence="17" type="ORF">THF1A12_130010</name>
</gene>
<dbReference type="InterPro" id="IPR005467">
    <property type="entry name" value="His_kinase_dom"/>
</dbReference>
<evidence type="ECO:0000256" key="7">
    <source>
        <dbReference type="ARBA" id="ARBA00022692"/>
    </source>
</evidence>
<dbReference type="CDD" id="cd00082">
    <property type="entry name" value="HisKA"/>
    <property type="match status" value="1"/>
</dbReference>
<dbReference type="EMBL" id="CAKMUD010000035">
    <property type="protein sequence ID" value="CAH1574605.1"/>
    <property type="molecule type" value="Genomic_DNA"/>
</dbReference>
<keyword evidence="4" id="KW-1003">Cell membrane</keyword>
<organism evidence="17 18">
    <name type="scientific">Vibrio jasicida</name>
    <dbReference type="NCBI Taxonomy" id="766224"/>
    <lineage>
        <taxon>Bacteria</taxon>
        <taxon>Pseudomonadati</taxon>
        <taxon>Pseudomonadota</taxon>
        <taxon>Gammaproteobacteria</taxon>
        <taxon>Vibrionales</taxon>
        <taxon>Vibrionaceae</taxon>
        <taxon>Vibrio</taxon>
    </lineage>
</organism>
<keyword evidence="12" id="KW-0902">Two-component regulatory system</keyword>
<evidence type="ECO:0000259" key="15">
    <source>
        <dbReference type="PROSITE" id="PS50109"/>
    </source>
</evidence>
<keyword evidence="17" id="KW-0406">Ion transport</keyword>
<dbReference type="InterPro" id="IPR036097">
    <property type="entry name" value="HisK_dim/P_sf"/>
</dbReference>
<evidence type="ECO:0000313" key="18">
    <source>
        <dbReference type="Proteomes" id="UP001295462"/>
    </source>
</evidence>
<dbReference type="SUPFAM" id="SSF55874">
    <property type="entry name" value="ATPase domain of HSP90 chaperone/DNA topoisomerase II/histidine kinase"/>
    <property type="match status" value="1"/>
</dbReference>
<evidence type="ECO:0000256" key="11">
    <source>
        <dbReference type="ARBA" id="ARBA00022989"/>
    </source>
</evidence>
<keyword evidence="17" id="KW-0813">Transport</keyword>
<sequence>MSFKSRLVVFTSLWFCLAAVVIALTYNWQKETIELRTKQSLHKELASHMRDDNPLMIGTDYNPKALKSIFHTLMLIGPDFEIYFLDSQGNITTHAAPEGAEIMGAVDLNPIKQFLNDQPFPILGEDPRNRGEHKVFSVAAIEELGSTVGYLYVVIGSTRHDAIANAQVDTPYIALAGLVLVSILGFALGAYVLVKRSLLNPIERVTKQLQQQAEHDFRLQPDFTHQVPELVPIAHSYQMMAKHIQQQFLQLEYQSSHRRQSLLQLSHDLKTPLSSVLGYLETWRLQHPESDPLIDVAFRNCEKLSTQLHSLLDAARKEAPMPNYEYCPVELSALMAECAETMQSQFSRKTVELKVEVEDKIKTVGDKGLLERLVLNLLENALRHSPIGSAVHCQAHLSEDKTRIHFTFINHIEKNAEGGSLGIGTKIVQSILMLHHSYLETSVTPSQYQQRFTLRAVSLPSSGA</sequence>
<evidence type="ECO:0000256" key="2">
    <source>
        <dbReference type="ARBA" id="ARBA00004651"/>
    </source>
</evidence>
<dbReference type="GO" id="GO:0005886">
    <property type="term" value="C:plasma membrane"/>
    <property type="evidence" value="ECO:0007669"/>
    <property type="project" value="UniProtKB-SubCell"/>
</dbReference>
<evidence type="ECO:0000259" key="16">
    <source>
        <dbReference type="PROSITE" id="PS50885"/>
    </source>
</evidence>
<keyword evidence="9 17" id="KW-0418">Kinase</keyword>
<evidence type="ECO:0000313" key="17">
    <source>
        <dbReference type="EMBL" id="CAH1574605.1"/>
    </source>
</evidence>
<evidence type="ECO:0000256" key="14">
    <source>
        <dbReference type="SAM" id="Phobius"/>
    </source>
</evidence>
<dbReference type="Pfam" id="PF00512">
    <property type="entry name" value="HisKA"/>
    <property type="match status" value="1"/>
</dbReference>
<dbReference type="PROSITE" id="PS50109">
    <property type="entry name" value="HIS_KIN"/>
    <property type="match status" value="1"/>
</dbReference>
<evidence type="ECO:0000256" key="12">
    <source>
        <dbReference type="ARBA" id="ARBA00023012"/>
    </source>
</evidence>